<organism evidence="2 3">
    <name type="scientific">Capnocytophaga canimorsus</name>
    <dbReference type="NCBI Taxonomy" id="28188"/>
    <lineage>
        <taxon>Bacteria</taxon>
        <taxon>Pseudomonadati</taxon>
        <taxon>Bacteroidota</taxon>
        <taxon>Flavobacteriia</taxon>
        <taxon>Flavobacteriales</taxon>
        <taxon>Flavobacteriaceae</taxon>
        <taxon>Capnocytophaga</taxon>
    </lineage>
</organism>
<dbReference type="InterPro" id="IPR056077">
    <property type="entry name" value="DUF7660"/>
</dbReference>
<protein>
    <recommendedName>
        <fullName evidence="1">DUF7660 domain-containing protein</fullName>
    </recommendedName>
</protein>
<gene>
    <name evidence="2" type="ORF">CCAN12_810062</name>
</gene>
<dbReference type="EMBL" id="CDOE01000080">
    <property type="protein sequence ID" value="CEN41466.1"/>
    <property type="molecule type" value="Genomic_DNA"/>
</dbReference>
<accession>A0A0B7HNZ7</accession>
<dbReference type="Pfam" id="PF24693">
    <property type="entry name" value="DUF7660"/>
    <property type="match status" value="1"/>
</dbReference>
<evidence type="ECO:0000259" key="1">
    <source>
        <dbReference type="Pfam" id="PF24693"/>
    </source>
</evidence>
<sequence length="83" mass="9777">MDINEIEVNTREDFAHFIETLKTDLENHPQDWENATLSDFLEALSRYATDIQQYYINTGQNINADTATWRLFADIFKGARIYE</sequence>
<dbReference type="Proteomes" id="UP000044026">
    <property type="component" value="Unassembled WGS sequence"/>
</dbReference>
<dbReference type="RefSeq" id="WP_042002366.1">
    <property type="nucleotide sequence ID" value="NZ_CP022382.1"/>
</dbReference>
<feature type="domain" description="DUF7660" evidence="1">
    <location>
        <begin position="10"/>
        <end position="83"/>
    </location>
</feature>
<reference evidence="2 3" key="1">
    <citation type="submission" date="2015-01" db="EMBL/GenBank/DDBJ databases">
        <authorList>
            <person name="Xiang T."/>
            <person name="Song Y."/>
            <person name="Huang L."/>
            <person name="Wang B."/>
            <person name="Wu P."/>
        </authorList>
    </citation>
    <scope>NUCLEOTIDE SEQUENCE [LARGE SCALE GENOMIC DNA]</scope>
    <source>
        <strain evidence="2 3">Cc12</strain>
    </source>
</reference>
<evidence type="ECO:0000313" key="3">
    <source>
        <dbReference type="Proteomes" id="UP000044026"/>
    </source>
</evidence>
<dbReference type="GeneID" id="69580538"/>
<proteinExistence type="predicted"/>
<dbReference type="AlphaFoldDB" id="A0A0B7HNZ7"/>
<name>A0A0B7HNZ7_9FLAO</name>
<evidence type="ECO:0000313" key="2">
    <source>
        <dbReference type="EMBL" id="CEN41466.1"/>
    </source>
</evidence>